<feature type="non-terminal residue" evidence="2">
    <location>
        <position position="174"/>
    </location>
</feature>
<organism evidence="2">
    <name type="scientific">marine sediment metagenome</name>
    <dbReference type="NCBI Taxonomy" id="412755"/>
    <lineage>
        <taxon>unclassified sequences</taxon>
        <taxon>metagenomes</taxon>
        <taxon>ecological metagenomes</taxon>
    </lineage>
</organism>
<dbReference type="Gene3D" id="3.90.550.10">
    <property type="entry name" value="Spore Coat Polysaccharide Biosynthesis Protein SpsA, Chain A"/>
    <property type="match status" value="1"/>
</dbReference>
<dbReference type="CDD" id="cd00761">
    <property type="entry name" value="Glyco_tranf_GTA_type"/>
    <property type="match status" value="1"/>
</dbReference>
<dbReference type="EMBL" id="BARU01044271">
    <property type="protein sequence ID" value="GAH76881.1"/>
    <property type="molecule type" value="Genomic_DNA"/>
</dbReference>
<feature type="non-terminal residue" evidence="2">
    <location>
        <position position="1"/>
    </location>
</feature>
<accession>X1I392</accession>
<name>X1I392_9ZZZZ</name>
<gene>
    <name evidence="2" type="ORF">S03H2_67577</name>
</gene>
<dbReference type="PANTHER" id="PTHR22916:SF3">
    <property type="entry name" value="UDP-GLCNAC:BETAGAL BETA-1,3-N-ACETYLGLUCOSAMINYLTRANSFERASE-LIKE PROTEIN 1"/>
    <property type="match status" value="1"/>
</dbReference>
<dbReference type="AlphaFoldDB" id="X1I392"/>
<comment type="caution">
    <text evidence="2">The sequence shown here is derived from an EMBL/GenBank/DDBJ whole genome shotgun (WGS) entry which is preliminary data.</text>
</comment>
<dbReference type="Pfam" id="PF00535">
    <property type="entry name" value="Glycos_transf_2"/>
    <property type="match status" value="1"/>
</dbReference>
<evidence type="ECO:0000313" key="2">
    <source>
        <dbReference type="EMBL" id="GAH76881.1"/>
    </source>
</evidence>
<protein>
    <recommendedName>
        <fullName evidence="1">Glycosyltransferase 2-like domain-containing protein</fullName>
    </recommendedName>
</protein>
<dbReference type="GO" id="GO:0016758">
    <property type="term" value="F:hexosyltransferase activity"/>
    <property type="evidence" value="ECO:0007669"/>
    <property type="project" value="UniProtKB-ARBA"/>
</dbReference>
<feature type="domain" description="Glycosyltransferase 2-like" evidence="1">
    <location>
        <begin position="6"/>
        <end position="142"/>
    </location>
</feature>
<proteinExistence type="predicted"/>
<dbReference type="InterPro" id="IPR029044">
    <property type="entry name" value="Nucleotide-diphossugar_trans"/>
</dbReference>
<dbReference type="SUPFAM" id="SSF53448">
    <property type="entry name" value="Nucleotide-diphospho-sugar transferases"/>
    <property type="match status" value="1"/>
</dbReference>
<evidence type="ECO:0000259" key="1">
    <source>
        <dbReference type="Pfam" id="PF00535"/>
    </source>
</evidence>
<dbReference type="InterPro" id="IPR001173">
    <property type="entry name" value="Glyco_trans_2-like"/>
</dbReference>
<reference evidence="2" key="1">
    <citation type="journal article" date="2014" name="Front. Microbiol.">
        <title>High frequency of phylogenetically diverse reductive dehalogenase-homologous genes in deep subseafloor sedimentary metagenomes.</title>
        <authorList>
            <person name="Kawai M."/>
            <person name="Futagami T."/>
            <person name="Toyoda A."/>
            <person name="Takaki Y."/>
            <person name="Nishi S."/>
            <person name="Hori S."/>
            <person name="Arai W."/>
            <person name="Tsubouchi T."/>
            <person name="Morono Y."/>
            <person name="Uchiyama I."/>
            <person name="Ito T."/>
            <person name="Fujiyama A."/>
            <person name="Inagaki F."/>
            <person name="Takami H."/>
        </authorList>
    </citation>
    <scope>NUCLEOTIDE SEQUENCE</scope>
    <source>
        <strain evidence="2">Expedition CK06-06</strain>
    </source>
</reference>
<dbReference type="PANTHER" id="PTHR22916">
    <property type="entry name" value="GLYCOSYLTRANSFERASE"/>
    <property type="match status" value="1"/>
</dbReference>
<sequence length="174" mass="20733">NLKVDILIPTFNRPNLLRRAIKSVLEQQSSHWELYVYNDGSHYNFEQTKRKFKDKRIHWLGKQKVNDEERSRMGHVSRVRNYLAQASHNELLLWLDDDDWLWPEAVKGSINYFGKHPEVKIAYGKMSAVFKKTDPKAPREKRIMWPGRPLRNPYCRLGTPQVVMRRQALGYAKW</sequence>